<accession>A0AC60Q0H3</accession>
<comment type="caution">
    <text evidence="1">The sequence shown here is derived from an EMBL/GenBank/DDBJ whole genome shotgun (WGS) entry which is preliminary data.</text>
</comment>
<dbReference type="EMBL" id="JABSTQ010009654">
    <property type="protein sequence ID" value="KAG0427117.1"/>
    <property type="molecule type" value="Genomic_DNA"/>
</dbReference>
<gene>
    <name evidence="1" type="ORF">HPB47_025791</name>
</gene>
<evidence type="ECO:0000313" key="2">
    <source>
        <dbReference type="Proteomes" id="UP000805193"/>
    </source>
</evidence>
<protein>
    <submittedName>
        <fullName evidence="1">Uncharacterized protein</fullName>
    </submittedName>
</protein>
<keyword evidence="2" id="KW-1185">Reference proteome</keyword>
<name>A0AC60Q0H3_IXOPE</name>
<dbReference type="Proteomes" id="UP000805193">
    <property type="component" value="Unassembled WGS sequence"/>
</dbReference>
<organism evidence="1 2">
    <name type="scientific">Ixodes persulcatus</name>
    <name type="common">Taiga tick</name>
    <dbReference type="NCBI Taxonomy" id="34615"/>
    <lineage>
        <taxon>Eukaryota</taxon>
        <taxon>Metazoa</taxon>
        <taxon>Ecdysozoa</taxon>
        <taxon>Arthropoda</taxon>
        <taxon>Chelicerata</taxon>
        <taxon>Arachnida</taxon>
        <taxon>Acari</taxon>
        <taxon>Parasitiformes</taxon>
        <taxon>Ixodida</taxon>
        <taxon>Ixodoidea</taxon>
        <taxon>Ixodidae</taxon>
        <taxon>Ixodinae</taxon>
        <taxon>Ixodes</taxon>
    </lineage>
</organism>
<evidence type="ECO:0000313" key="1">
    <source>
        <dbReference type="EMBL" id="KAG0427117.1"/>
    </source>
</evidence>
<sequence>MSQNVRIIRATTRNGVLLYTVGAGQAGPRGRHGRRLHRRGRLARGGGGAPVAPGSGLQKLPERRRLNSPSLVRLTGPGPGGRPGAGSETEDLRPIREFKMDGCVNVGARWKKGEVSERCRLTTEQACQRFTPISDKRRVMAQHSRSSKNRPYLRTRAGDGAQASRPQPGSASPGDARSPTGISTPLLALFRPKSLNAFVYKYRQLNE</sequence>
<proteinExistence type="predicted"/>
<reference evidence="1 2" key="1">
    <citation type="journal article" date="2020" name="Cell">
        <title>Large-Scale Comparative Analyses of Tick Genomes Elucidate Their Genetic Diversity and Vector Capacities.</title>
        <authorList>
            <consortium name="Tick Genome and Microbiome Consortium (TIGMIC)"/>
            <person name="Jia N."/>
            <person name="Wang J."/>
            <person name="Shi W."/>
            <person name="Du L."/>
            <person name="Sun Y."/>
            <person name="Zhan W."/>
            <person name="Jiang J.F."/>
            <person name="Wang Q."/>
            <person name="Zhang B."/>
            <person name="Ji P."/>
            <person name="Bell-Sakyi L."/>
            <person name="Cui X.M."/>
            <person name="Yuan T.T."/>
            <person name="Jiang B.G."/>
            <person name="Yang W.F."/>
            <person name="Lam T.T."/>
            <person name="Chang Q.C."/>
            <person name="Ding S.J."/>
            <person name="Wang X.J."/>
            <person name="Zhu J.G."/>
            <person name="Ruan X.D."/>
            <person name="Zhao L."/>
            <person name="Wei J.T."/>
            <person name="Ye R.Z."/>
            <person name="Que T.C."/>
            <person name="Du C.H."/>
            <person name="Zhou Y.H."/>
            <person name="Cheng J.X."/>
            <person name="Dai P.F."/>
            <person name="Guo W.B."/>
            <person name="Han X.H."/>
            <person name="Huang E.J."/>
            <person name="Li L.F."/>
            <person name="Wei W."/>
            <person name="Gao Y.C."/>
            <person name="Liu J.Z."/>
            <person name="Shao H.Z."/>
            <person name="Wang X."/>
            <person name="Wang C.C."/>
            <person name="Yang T.C."/>
            <person name="Huo Q.B."/>
            <person name="Li W."/>
            <person name="Chen H.Y."/>
            <person name="Chen S.E."/>
            <person name="Zhou L.G."/>
            <person name="Ni X.B."/>
            <person name="Tian J.H."/>
            <person name="Sheng Y."/>
            <person name="Liu T."/>
            <person name="Pan Y.S."/>
            <person name="Xia L.Y."/>
            <person name="Li J."/>
            <person name="Zhao F."/>
            <person name="Cao W.C."/>
        </authorList>
    </citation>
    <scope>NUCLEOTIDE SEQUENCE [LARGE SCALE GENOMIC DNA]</scope>
    <source>
        <strain evidence="1">Iper-2018</strain>
    </source>
</reference>